<keyword evidence="5" id="KW-1185">Reference proteome</keyword>
<evidence type="ECO:0000313" key="5">
    <source>
        <dbReference type="Proteomes" id="UP001162734"/>
    </source>
</evidence>
<dbReference type="EMBL" id="AP025592">
    <property type="protein sequence ID" value="BDG10871.1"/>
    <property type="molecule type" value="Genomic_DNA"/>
</dbReference>
<reference evidence="5" key="1">
    <citation type="journal article" date="2022" name="Int. J. Syst. Evol. Microbiol.">
        <title>Anaeromyxobacter oryzae sp. nov., Anaeromyxobacter diazotrophicus sp. nov. and Anaeromyxobacter paludicola sp. nov., isolated from paddy soils.</title>
        <authorList>
            <person name="Itoh H."/>
            <person name="Xu Z."/>
            <person name="Mise K."/>
            <person name="Masuda Y."/>
            <person name="Ushijima N."/>
            <person name="Hayakawa C."/>
            <person name="Shiratori Y."/>
            <person name="Senoo K."/>
        </authorList>
    </citation>
    <scope>NUCLEOTIDE SEQUENCE [LARGE SCALE GENOMIC DNA]</scope>
    <source>
        <strain evidence="5">Red630</strain>
    </source>
</reference>
<proteinExistence type="predicted"/>
<protein>
    <recommendedName>
        <fullName evidence="3">Bacterial surface antigen (D15) domain-containing protein</fullName>
    </recommendedName>
</protein>
<evidence type="ECO:0000313" key="4">
    <source>
        <dbReference type="EMBL" id="BDG10871.1"/>
    </source>
</evidence>
<evidence type="ECO:0000256" key="1">
    <source>
        <dbReference type="ARBA" id="ARBA00004370"/>
    </source>
</evidence>
<dbReference type="Gene3D" id="2.40.160.50">
    <property type="entry name" value="membrane protein fhac: a member of the omp85/tpsb transporter family"/>
    <property type="match status" value="1"/>
</dbReference>
<keyword evidence="2" id="KW-0472">Membrane</keyword>
<dbReference type="Pfam" id="PF01103">
    <property type="entry name" value="Omp85"/>
    <property type="match status" value="1"/>
</dbReference>
<dbReference type="Proteomes" id="UP001162734">
    <property type="component" value="Chromosome"/>
</dbReference>
<gene>
    <name evidence="4" type="ORF">AMPC_39840</name>
</gene>
<name>A0ABM7XG53_9BACT</name>
<sequence>MSTALLLGLLAASAPRFEAAELDGWHFAALPVVSYGSDVGFMAGAALLFYRPLTAAGEERDEVSLSGSYATRGPRALDAGWSVRRILDSSLHAYLNLHLADDDLMPYWGEGAGLGGLDVPVGAGSPPEPFRYHDRRVFAAATVGSLFLGPLGWHARARFLGVDVAGRGSLLSSSLPPGSHGGKVALGEVGLTLDTRDREMGARRGLYLAAAAFAVPPVSGLSDFSFHGLDATARAWIPVLPFATLALRAVYDVKRSDDRVGGATAAVPFFERMLYEGPTYDEGLGGASTLRGVARYRISGDEKALGNAELRIRLLTTRLAGKTQELGLAAGVDAGWARQPGYAPVHAESAAAGVRLIWDRAIVLRVEAAHARGGETGVYVAFGELF</sequence>
<organism evidence="4 5">
    <name type="scientific">Anaeromyxobacter paludicola</name>
    <dbReference type="NCBI Taxonomy" id="2918171"/>
    <lineage>
        <taxon>Bacteria</taxon>
        <taxon>Pseudomonadati</taxon>
        <taxon>Myxococcota</taxon>
        <taxon>Myxococcia</taxon>
        <taxon>Myxococcales</taxon>
        <taxon>Cystobacterineae</taxon>
        <taxon>Anaeromyxobacteraceae</taxon>
        <taxon>Anaeromyxobacter</taxon>
    </lineage>
</organism>
<comment type="subcellular location">
    <subcellularLocation>
        <location evidence="1">Membrane</location>
    </subcellularLocation>
</comment>
<dbReference type="InterPro" id="IPR000184">
    <property type="entry name" value="Bac_surfAg_D15"/>
</dbReference>
<accession>A0ABM7XG53</accession>
<evidence type="ECO:0000256" key="2">
    <source>
        <dbReference type="ARBA" id="ARBA00023136"/>
    </source>
</evidence>
<evidence type="ECO:0000259" key="3">
    <source>
        <dbReference type="Pfam" id="PF01103"/>
    </source>
</evidence>
<feature type="domain" description="Bacterial surface antigen (D15)" evidence="3">
    <location>
        <begin position="188"/>
        <end position="361"/>
    </location>
</feature>
<dbReference type="RefSeq" id="WP_248343461.1">
    <property type="nucleotide sequence ID" value="NZ_AP025592.1"/>
</dbReference>